<gene>
    <name evidence="2" type="ORF">TVAG_356090</name>
</gene>
<feature type="compositionally biased region" description="Low complexity" evidence="1">
    <location>
        <begin position="43"/>
        <end position="58"/>
    </location>
</feature>
<dbReference type="VEuPathDB" id="TrichDB:TVAG_401840"/>
<dbReference type="PANTHER" id="PTHR36929">
    <property type="entry name" value="ATTACHMENT SUBUNIT, PUTATIVE-RELATED"/>
    <property type="match status" value="1"/>
</dbReference>
<evidence type="ECO:0000256" key="1">
    <source>
        <dbReference type="SAM" id="MobiDB-lite"/>
    </source>
</evidence>
<proteinExistence type="predicted"/>
<reference evidence="2" key="2">
    <citation type="journal article" date="2007" name="Science">
        <title>Draft genome sequence of the sexually transmitted pathogen Trichomonas vaginalis.</title>
        <authorList>
            <person name="Carlton J.M."/>
            <person name="Hirt R.P."/>
            <person name="Silva J.C."/>
            <person name="Delcher A.L."/>
            <person name="Schatz M."/>
            <person name="Zhao Q."/>
            <person name="Wortman J.R."/>
            <person name="Bidwell S.L."/>
            <person name="Alsmark U.C.M."/>
            <person name="Besteiro S."/>
            <person name="Sicheritz-Ponten T."/>
            <person name="Noel C.J."/>
            <person name="Dacks J.B."/>
            <person name="Foster P.G."/>
            <person name="Simillion C."/>
            <person name="Van de Peer Y."/>
            <person name="Miranda-Saavedra D."/>
            <person name="Barton G.J."/>
            <person name="Westrop G.D."/>
            <person name="Mueller S."/>
            <person name="Dessi D."/>
            <person name="Fiori P.L."/>
            <person name="Ren Q."/>
            <person name="Paulsen I."/>
            <person name="Zhang H."/>
            <person name="Bastida-Corcuera F.D."/>
            <person name="Simoes-Barbosa A."/>
            <person name="Brown M.T."/>
            <person name="Hayes R.D."/>
            <person name="Mukherjee M."/>
            <person name="Okumura C.Y."/>
            <person name="Schneider R."/>
            <person name="Smith A.J."/>
            <person name="Vanacova S."/>
            <person name="Villalvazo M."/>
            <person name="Haas B.J."/>
            <person name="Pertea M."/>
            <person name="Feldblyum T.V."/>
            <person name="Utterback T.R."/>
            <person name="Shu C.L."/>
            <person name="Osoegawa K."/>
            <person name="de Jong P.J."/>
            <person name="Hrdy I."/>
            <person name="Horvathova L."/>
            <person name="Zubacova Z."/>
            <person name="Dolezal P."/>
            <person name="Malik S.B."/>
            <person name="Logsdon J.M. Jr."/>
            <person name="Henze K."/>
            <person name="Gupta A."/>
            <person name="Wang C.C."/>
            <person name="Dunne R.L."/>
            <person name="Upcroft J.A."/>
            <person name="Upcroft P."/>
            <person name="White O."/>
            <person name="Salzberg S.L."/>
            <person name="Tang P."/>
            <person name="Chiu C.-H."/>
            <person name="Lee Y.-S."/>
            <person name="Embley T.M."/>
            <person name="Coombs G.H."/>
            <person name="Mottram J.C."/>
            <person name="Tachezy J."/>
            <person name="Fraser-Liggett C.M."/>
            <person name="Johnson P.J."/>
        </authorList>
    </citation>
    <scope>NUCLEOTIDE SEQUENCE [LARGE SCALE GENOMIC DNA]</scope>
    <source>
        <strain evidence="2">G3</strain>
    </source>
</reference>
<protein>
    <submittedName>
        <fullName evidence="2">Uncharacterized protein</fullName>
    </submittedName>
</protein>
<evidence type="ECO:0000313" key="2">
    <source>
        <dbReference type="EMBL" id="EAX94730.1"/>
    </source>
</evidence>
<reference evidence="2" key="1">
    <citation type="submission" date="2006-10" db="EMBL/GenBank/DDBJ databases">
        <authorList>
            <person name="Amadeo P."/>
            <person name="Zhao Q."/>
            <person name="Wortman J."/>
            <person name="Fraser-Liggett C."/>
            <person name="Carlton J."/>
        </authorList>
    </citation>
    <scope>NUCLEOTIDE SEQUENCE</scope>
    <source>
        <strain evidence="2">G3</strain>
    </source>
</reference>
<dbReference type="Proteomes" id="UP000001542">
    <property type="component" value="Unassembled WGS sequence"/>
</dbReference>
<feature type="compositionally biased region" description="Low complexity" evidence="1">
    <location>
        <begin position="348"/>
        <end position="357"/>
    </location>
</feature>
<evidence type="ECO:0000313" key="3">
    <source>
        <dbReference type="Proteomes" id="UP000001542"/>
    </source>
</evidence>
<feature type="compositionally biased region" description="Acidic residues" evidence="1">
    <location>
        <begin position="306"/>
        <end position="335"/>
    </location>
</feature>
<sequence>MAFASVFAPNSPEEIACRLSAPTGLEPQYQTAASTHSPSRTDNSNSNLSCNSLNPKPLSLPKTIPNELRITKNHSNAELRKILLRLSEEYFNSKPEERVAATFNKEYCEQLNKVLADFTKLQKETPDPFELGDTIVNYFPTITKIIVDRTICQLIESLPPKAAKKVEQFWVEFKSKSYGYQDDEEEREYGQETAKWQCLSSLNPKFKPLFYSDNNTIQVRKIAIHFVNQAEDIEEGDSISVYVCYCKFFKDEFGGPILMHVFKPHQQLYVETEITLMHGMYLKFESQLENTYNIWLSYIQFDTPDDFDVEEEDSTQEDEPQDAPDDDEFVPEEEEYHSRTPSEDDQQMADAMDSQVP</sequence>
<dbReference type="InParanoid" id="A2FK51"/>
<feature type="region of interest" description="Disordered" evidence="1">
    <location>
        <begin position="28"/>
        <end position="58"/>
    </location>
</feature>
<feature type="region of interest" description="Disordered" evidence="1">
    <location>
        <begin position="306"/>
        <end position="357"/>
    </location>
</feature>
<dbReference type="PANTHER" id="PTHR36929:SF5">
    <property type="entry name" value="BLR6751 PROTEIN"/>
    <property type="match status" value="1"/>
</dbReference>
<dbReference type="EMBL" id="DS113841">
    <property type="protein sequence ID" value="EAX94730.1"/>
    <property type="molecule type" value="Genomic_DNA"/>
</dbReference>
<dbReference type="AlphaFoldDB" id="A2FK51"/>
<name>A2FK51_TRIV3</name>
<organism evidence="2 3">
    <name type="scientific">Trichomonas vaginalis (strain ATCC PRA-98 / G3)</name>
    <dbReference type="NCBI Taxonomy" id="412133"/>
    <lineage>
        <taxon>Eukaryota</taxon>
        <taxon>Metamonada</taxon>
        <taxon>Parabasalia</taxon>
        <taxon>Trichomonadida</taxon>
        <taxon>Trichomonadidae</taxon>
        <taxon>Trichomonas</taxon>
    </lineage>
</organism>
<keyword evidence="3" id="KW-1185">Reference proteome</keyword>
<accession>A2FK51</accession>
<feature type="compositionally biased region" description="Polar residues" evidence="1">
    <location>
        <begin position="28"/>
        <end position="42"/>
    </location>
</feature>
<dbReference type="VEuPathDB" id="TrichDB:TVAGG3_0524200"/>
<dbReference type="KEGG" id="tva:4752471"/>